<gene>
    <name evidence="3" type="primary">rsmD</name>
    <name evidence="3" type="ORF">NBC122_01521</name>
</gene>
<dbReference type="Gene3D" id="3.40.50.150">
    <property type="entry name" value="Vaccinia Virus protein VP39"/>
    <property type="match status" value="1"/>
</dbReference>
<evidence type="ECO:0000256" key="2">
    <source>
        <dbReference type="ARBA" id="ARBA00022679"/>
    </source>
</evidence>
<evidence type="ECO:0000313" key="4">
    <source>
        <dbReference type="Proteomes" id="UP000294419"/>
    </source>
</evidence>
<organism evidence="3 4">
    <name type="scientific">Chryseobacterium salivictor</name>
    <dbReference type="NCBI Taxonomy" id="2547600"/>
    <lineage>
        <taxon>Bacteria</taxon>
        <taxon>Pseudomonadati</taxon>
        <taxon>Bacteroidota</taxon>
        <taxon>Flavobacteriia</taxon>
        <taxon>Flavobacteriales</taxon>
        <taxon>Weeksellaceae</taxon>
        <taxon>Chryseobacterium group</taxon>
        <taxon>Chryseobacterium</taxon>
    </lineage>
</organism>
<dbReference type="Pfam" id="PF03602">
    <property type="entry name" value="Cons_hypoth95"/>
    <property type="match status" value="1"/>
</dbReference>
<sequence>MHPPQTPSTKHPAPTPMYRIISGQWKAKRISAPKNFDVRPTTDFAKEALFSIIENRFRLDYASISVLDLFAGIGSISLEFASRGCKDVTSIEMNARHAGFINATATELEMNTQVNAIRGDVFEYLKKNRNRKSYDIVVADPPFEMEVEKYQELISLVLKNNYLKENGVFILEHQSRTKLEHPNITDTRKYGNVSFSFLKPNEPQPEETAENGESIE</sequence>
<keyword evidence="1 3" id="KW-0489">Methyltransferase</keyword>
<dbReference type="EC" id="2.1.1.171" evidence="3"/>
<reference evidence="3 4" key="1">
    <citation type="submission" date="2019-03" db="EMBL/GenBank/DDBJ databases">
        <authorList>
            <person name="Kim H."/>
            <person name="Yu S.-M."/>
        </authorList>
    </citation>
    <scope>NUCLEOTIDE SEQUENCE [LARGE SCALE GENOMIC DNA]</scope>
    <source>
        <strain evidence="3 4">NBC122</strain>
    </source>
</reference>
<dbReference type="PIRSF" id="PIRSF004553">
    <property type="entry name" value="CHP00095"/>
    <property type="match status" value="1"/>
</dbReference>
<dbReference type="PANTHER" id="PTHR43542">
    <property type="entry name" value="METHYLTRANSFERASE"/>
    <property type="match status" value="1"/>
</dbReference>
<dbReference type="GO" id="GO:0052913">
    <property type="term" value="F:16S rRNA (guanine(966)-N(2))-methyltransferase activity"/>
    <property type="evidence" value="ECO:0007669"/>
    <property type="project" value="UniProtKB-EC"/>
</dbReference>
<dbReference type="EMBL" id="CP037954">
    <property type="protein sequence ID" value="QBO58336.1"/>
    <property type="molecule type" value="Genomic_DNA"/>
</dbReference>
<evidence type="ECO:0000256" key="1">
    <source>
        <dbReference type="ARBA" id="ARBA00022603"/>
    </source>
</evidence>
<dbReference type="InterPro" id="IPR002052">
    <property type="entry name" value="DNA_methylase_N6_adenine_CS"/>
</dbReference>
<dbReference type="PANTHER" id="PTHR43542:SF1">
    <property type="entry name" value="METHYLTRANSFERASE"/>
    <property type="match status" value="1"/>
</dbReference>
<dbReference type="AlphaFoldDB" id="A0A4P6ZFD1"/>
<proteinExistence type="predicted"/>
<dbReference type="CDD" id="cd02440">
    <property type="entry name" value="AdoMet_MTases"/>
    <property type="match status" value="1"/>
</dbReference>
<name>A0A4P6ZFD1_9FLAO</name>
<dbReference type="SUPFAM" id="SSF53335">
    <property type="entry name" value="S-adenosyl-L-methionine-dependent methyltransferases"/>
    <property type="match status" value="1"/>
</dbReference>
<keyword evidence="2 3" id="KW-0808">Transferase</keyword>
<dbReference type="InterPro" id="IPR029063">
    <property type="entry name" value="SAM-dependent_MTases_sf"/>
</dbReference>
<protein>
    <submittedName>
        <fullName evidence="3">Ribosomal RNA small subunit methyltransferase D</fullName>
        <ecNumber evidence="3">2.1.1.171</ecNumber>
    </submittedName>
</protein>
<keyword evidence="4" id="KW-1185">Reference proteome</keyword>
<dbReference type="KEGG" id="csal:NBC122_01521"/>
<dbReference type="Proteomes" id="UP000294419">
    <property type="component" value="Chromosome"/>
</dbReference>
<evidence type="ECO:0000313" key="3">
    <source>
        <dbReference type="EMBL" id="QBO58336.1"/>
    </source>
</evidence>
<dbReference type="GO" id="GO:0003676">
    <property type="term" value="F:nucleic acid binding"/>
    <property type="evidence" value="ECO:0007669"/>
    <property type="project" value="InterPro"/>
</dbReference>
<dbReference type="InterPro" id="IPR004398">
    <property type="entry name" value="RNA_MeTrfase_RsmD"/>
</dbReference>
<accession>A0A4P6ZFD1</accession>
<dbReference type="PROSITE" id="PS00092">
    <property type="entry name" value="N6_MTASE"/>
    <property type="match status" value="1"/>
</dbReference>